<dbReference type="AlphaFoldDB" id="A0A369W760"/>
<dbReference type="Pfam" id="PF00296">
    <property type="entry name" value="Bac_luciferase"/>
    <property type="match status" value="1"/>
</dbReference>
<reference evidence="7" key="1">
    <citation type="submission" date="2018-07" db="EMBL/GenBank/DDBJ databases">
        <authorList>
            <person name="Liu B.-T."/>
            <person name="Du Z."/>
        </authorList>
    </citation>
    <scope>NUCLEOTIDE SEQUENCE [LARGE SCALE GENOMIC DNA]</scope>
    <source>
        <strain evidence="7">XYN52</strain>
    </source>
</reference>
<protein>
    <submittedName>
        <fullName evidence="6">Flavin-dependent oxidoreductase</fullName>
    </submittedName>
</protein>
<sequence length="378" mass="42564">MPPFHNLDDNPTLALQRDFQLMEHLDHLGFDEAWIGEHHSGGLEIIASPELFIAEAAARTKRIRFGTGVVSMPFHHPFMIAERIIQLDHQLRGRLMFGAGAGSLATDVYSLGLEQTEIRAKTDEALDLVLRLMKGEVVSKTTDQYVLREARAQLRPFTRPHPELTIASTGTPSGPRAAGKYNGGLLTLGIAAKPGTDFLGDTWRHWSEACAEYGNTPDRSRWRIAGPVHIAETREQARKDVHYGIRDWMKYLRLSPAFKAFAPDIGEKTPDEMIDAFLETGTAVIGTPDDLIAHIEKLWERSGGFGCWLDLTPNWADFAQKKRSYELIANHVVPHFQEMNAGRQQSFDWAEGKREELYAARVEGVNREIAKWERKSAQ</sequence>
<evidence type="ECO:0000259" key="5">
    <source>
        <dbReference type="Pfam" id="PF00296"/>
    </source>
</evidence>
<dbReference type="Gene3D" id="3.20.20.30">
    <property type="entry name" value="Luciferase-like domain"/>
    <property type="match status" value="1"/>
</dbReference>
<dbReference type="PANTHER" id="PTHR30137">
    <property type="entry name" value="LUCIFERASE-LIKE MONOOXYGENASE"/>
    <property type="match status" value="1"/>
</dbReference>
<dbReference type="InterPro" id="IPR036661">
    <property type="entry name" value="Luciferase-like_sf"/>
</dbReference>
<keyword evidence="3" id="KW-0560">Oxidoreductase</keyword>
<comment type="similarity">
    <text evidence="1">Belongs to the bacterial luciferase oxidoreductase family.</text>
</comment>
<feature type="domain" description="Luciferase-like" evidence="5">
    <location>
        <begin position="15"/>
        <end position="303"/>
    </location>
</feature>
<accession>A0A369W760</accession>
<evidence type="ECO:0000313" key="6">
    <source>
        <dbReference type="EMBL" id="RDE10534.1"/>
    </source>
</evidence>
<evidence type="ECO:0000256" key="3">
    <source>
        <dbReference type="ARBA" id="ARBA00023002"/>
    </source>
</evidence>
<evidence type="ECO:0000256" key="1">
    <source>
        <dbReference type="ARBA" id="ARBA00010426"/>
    </source>
</evidence>
<dbReference type="PANTHER" id="PTHR30137:SF16">
    <property type="entry name" value="BLL0895 PROTEIN"/>
    <property type="match status" value="1"/>
</dbReference>
<name>A0A369W760_9HYPH</name>
<organism evidence="6 7">
    <name type="scientific">Pelagibacterium lacus</name>
    <dbReference type="NCBI Taxonomy" id="2282655"/>
    <lineage>
        <taxon>Bacteria</taxon>
        <taxon>Pseudomonadati</taxon>
        <taxon>Pseudomonadota</taxon>
        <taxon>Alphaproteobacteria</taxon>
        <taxon>Hyphomicrobiales</taxon>
        <taxon>Devosiaceae</taxon>
        <taxon>Pelagibacterium</taxon>
    </lineage>
</organism>
<gene>
    <name evidence="6" type="ORF">DVH29_00865</name>
</gene>
<keyword evidence="2" id="KW-0285">Flavoprotein</keyword>
<dbReference type="GO" id="GO:0005829">
    <property type="term" value="C:cytosol"/>
    <property type="evidence" value="ECO:0007669"/>
    <property type="project" value="TreeGrafter"/>
</dbReference>
<evidence type="ECO:0000256" key="2">
    <source>
        <dbReference type="ARBA" id="ARBA00022630"/>
    </source>
</evidence>
<dbReference type="SUPFAM" id="SSF51679">
    <property type="entry name" value="Bacterial luciferase-like"/>
    <property type="match status" value="1"/>
</dbReference>
<dbReference type="EMBL" id="QQNH01000001">
    <property type="protein sequence ID" value="RDE10534.1"/>
    <property type="molecule type" value="Genomic_DNA"/>
</dbReference>
<dbReference type="Proteomes" id="UP000253759">
    <property type="component" value="Unassembled WGS sequence"/>
</dbReference>
<dbReference type="InterPro" id="IPR011251">
    <property type="entry name" value="Luciferase-like_dom"/>
</dbReference>
<proteinExistence type="inferred from homology"/>
<dbReference type="InterPro" id="IPR050766">
    <property type="entry name" value="Bact_Lucif_Oxidored"/>
</dbReference>
<dbReference type="GO" id="GO:0004497">
    <property type="term" value="F:monooxygenase activity"/>
    <property type="evidence" value="ECO:0007669"/>
    <property type="project" value="UniProtKB-KW"/>
</dbReference>
<keyword evidence="7" id="KW-1185">Reference proteome</keyword>
<keyword evidence="4" id="KW-0503">Monooxygenase</keyword>
<evidence type="ECO:0000256" key="4">
    <source>
        <dbReference type="ARBA" id="ARBA00023033"/>
    </source>
</evidence>
<comment type="caution">
    <text evidence="6">The sequence shown here is derived from an EMBL/GenBank/DDBJ whole genome shotgun (WGS) entry which is preliminary data.</text>
</comment>
<dbReference type="GO" id="GO:0016705">
    <property type="term" value="F:oxidoreductase activity, acting on paired donors, with incorporation or reduction of molecular oxygen"/>
    <property type="evidence" value="ECO:0007669"/>
    <property type="project" value="InterPro"/>
</dbReference>
<evidence type="ECO:0000313" key="7">
    <source>
        <dbReference type="Proteomes" id="UP000253759"/>
    </source>
</evidence>